<evidence type="ECO:0000313" key="4">
    <source>
        <dbReference type="Proteomes" id="UP001153292"/>
    </source>
</evidence>
<evidence type="ECO:0000313" key="3">
    <source>
        <dbReference type="EMBL" id="CAH0685642.1"/>
    </source>
</evidence>
<reference evidence="3" key="1">
    <citation type="submission" date="2021-12" db="EMBL/GenBank/DDBJ databases">
        <authorList>
            <person name="King R."/>
        </authorList>
    </citation>
    <scope>NUCLEOTIDE SEQUENCE</scope>
</reference>
<dbReference type="Proteomes" id="UP001153292">
    <property type="component" value="Chromosome 21"/>
</dbReference>
<evidence type="ECO:0000256" key="1">
    <source>
        <dbReference type="SAM" id="MobiDB-lite"/>
    </source>
</evidence>
<feature type="region of interest" description="Disordered" evidence="1">
    <location>
        <begin position="32"/>
        <end position="54"/>
    </location>
</feature>
<dbReference type="EMBL" id="OU963914">
    <property type="protein sequence ID" value="CAH0685642.1"/>
    <property type="molecule type" value="Genomic_DNA"/>
</dbReference>
<feature type="signal peptide" evidence="2">
    <location>
        <begin position="1"/>
        <end position="20"/>
    </location>
</feature>
<proteinExistence type="predicted"/>
<protein>
    <submittedName>
        <fullName evidence="3">Uncharacterized protein</fullName>
    </submittedName>
</protein>
<sequence>MKLLAFVLALLAMALAVVSGMATGGASAGIREGKEKAPCWGNGAPQPPPTNSTG</sequence>
<accession>A0ABN8EAL5</accession>
<evidence type="ECO:0000256" key="2">
    <source>
        <dbReference type="SAM" id="SignalP"/>
    </source>
</evidence>
<feature type="compositionally biased region" description="Pro residues" evidence="1">
    <location>
        <begin position="45"/>
        <end position="54"/>
    </location>
</feature>
<gene>
    <name evidence="3" type="ORF">CHILSU_LOCUS5842</name>
</gene>
<feature type="chain" id="PRO_5046098105" evidence="2">
    <location>
        <begin position="21"/>
        <end position="54"/>
    </location>
</feature>
<keyword evidence="4" id="KW-1185">Reference proteome</keyword>
<name>A0ABN8EAL5_CHISP</name>
<keyword evidence="2" id="KW-0732">Signal</keyword>
<organism evidence="3 4">
    <name type="scientific">Chilo suppressalis</name>
    <name type="common">Asiatic rice borer moth</name>
    <dbReference type="NCBI Taxonomy" id="168631"/>
    <lineage>
        <taxon>Eukaryota</taxon>
        <taxon>Metazoa</taxon>
        <taxon>Ecdysozoa</taxon>
        <taxon>Arthropoda</taxon>
        <taxon>Hexapoda</taxon>
        <taxon>Insecta</taxon>
        <taxon>Pterygota</taxon>
        <taxon>Neoptera</taxon>
        <taxon>Endopterygota</taxon>
        <taxon>Lepidoptera</taxon>
        <taxon>Glossata</taxon>
        <taxon>Ditrysia</taxon>
        <taxon>Pyraloidea</taxon>
        <taxon>Crambidae</taxon>
        <taxon>Crambinae</taxon>
        <taxon>Chilo</taxon>
    </lineage>
</organism>